<evidence type="ECO:0000256" key="1">
    <source>
        <dbReference type="SAM" id="SignalP"/>
    </source>
</evidence>
<accession>A0A1E7JIE5</accession>
<keyword evidence="1" id="KW-0732">Signal</keyword>
<organism evidence="2 3">
    <name type="scientific">Streptomyces abyssalis</name>
    <dbReference type="NCBI Taxonomy" id="933944"/>
    <lineage>
        <taxon>Bacteria</taxon>
        <taxon>Bacillati</taxon>
        <taxon>Actinomycetota</taxon>
        <taxon>Actinomycetes</taxon>
        <taxon>Kitasatosporales</taxon>
        <taxon>Streptomycetaceae</taxon>
        <taxon>Streptomyces</taxon>
    </lineage>
</organism>
<gene>
    <name evidence="2" type="ORF">AN215_22120</name>
</gene>
<dbReference type="Proteomes" id="UP000176087">
    <property type="component" value="Unassembled WGS sequence"/>
</dbReference>
<protein>
    <recommendedName>
        <fullName evidence="4">Secreted protein</fullName>
    </recommendedName>
</protein>
<dbReference type="EMBL" id="LJGT01000041">
    <property type="protein sequence ID" value="OEU86227.1"/>
    <property type="molecule type" value="Genomic_DNA"/>
</dbReference>
<evidence type="ECO:0000313" key="3">
    <source>
        <dbReference type="Proteomes" id="UP000176087"/>
    </source>
</evidence>
<evidence type="ECO:0000313" key="2">
    <source>
        <dbReference type="EMBL" id="OEU86227.1"/>
    </source>
</evidence>
<comment type="caution">
    <text evidence="2">The sequence shown here is derived from an EMBL/GenBank/DDBJ whole genome shotgun (WGS) entry which is preliminary data.</text>
</comment>
<feature type="signal peptide" evidence="1">
    <location>
        <begin position="1"/>
        <end position="19"/>
    </location>
</feature>
<evidence type="ECO:0008006" key="4">
    <source>
        <dbReference type="Google" id="ProtNLM"/>
    </source>
</evidence>
<name>A0A1E7JIE5_9ACTN</name>
<proteinExistence type="predicted"/>
<reference evidence="2 3" key="1">
    <citation type="journal article" date="2016" name="Front. Microbiol.">
        <title>Comparative Genomics Analysis of Streptomyces Species Reveals Their Adaptation to the Marine Environment and Their Diversity at the Genomic Level.</title>
        <authorList>
            <person name="Tian X."/>
            <person name="Zhang Z."/>
            <person name="Yang T."/>
            <person name="Chen M."/>
            <person name="Li J."/>
            <person name="Chen F."/>
            <person name="Yang J."/>
            <person name="Li W."/>
            <person name="Zhang B."/>
            <person name="Zhang Z."/>
            <person name="Wu J."/>
            <person name="Zhang C."/>
            <person name="Long L."/>
            <person name="Xiao J."/>
        </authorList>
    </citation>
    <scope>NUCLEOTIDE SEQUENCE [LARGE SCALE GENOMIC DNA]</scope>
    <source>
        <strain evidence="2 3">SCSIO 10390</strain>
    </source>
</reference>
<sequence length="154" mass="16509">MTASAALVGGTVLAGTASAAPQQSSGSQAQQLQQQVDSYLAKDSGARQVSANKVAFEGGTVTFPARGQDKQAAMRAPSCRHGHLCIVDGRGKKYDYYRCGTYNFYGIGDGTFNNNQTSGTVARFYNRNGSLRWTNRAKDTGTASWTPVWKIKPC</sequence>
<dbReference type="AlphaFoldDB" id="A0A1E7JIE5"/>
<feature type="chain" id="PRO_5039101194" description="Secreted protein" evidence="1">
    <location>
        <begin position="20"/>
        <end position="154"/>
    </location>
</feature>
<keyword evidence="3" id="KW-1185">Reference proteome</keyword>